<feature type="compositionally biased region" description="Basic residues" evidence="1">
    <location>
        <begin position="105"/>
        <end position="121"/>
    </location>
</feature>
<evidence type="ECO:0000256" key="1">
    <source>
        <dbReference type="SAM" id="MobiDB-lite"/>
    </source>
</evidence>
<comment type="caution">
    <text evidence="2">The sequence shown here is derived from an EMBL/GenBank/DDBJ whole genome shotgun (WGS) entry which is preliminary data.</text>
</comment>
<evidence type="ECO:0000313" key="3">
    <source>
        <dbReference type="Proteomes" id="UP001159363"/>
    </source>
</evidence>
<dbReference type="EMBL" id="JARBHB010000003">
    <property type="protein sequence ID" value="KAJ8890302.1"/>
    <property type="molecule type" value="Genomic_DNA"/>
</dbReference>
<name>A0ABQ9I1D3_9NEOP</name>
<sequence>MVVRPRLSGVDKKTAPVGRALPPRRFGDYWFLSLSLRDVESTLTTVPVITTNSVSLGDAHHSAGNYDQQCIAWRRSPPQCRRDVEELQNPSTSRLEAQRASQLPNKKKKKKKVRVGARRAAKCQGPGNVARDPPEARHLARERERERELVIAATRPLHRGVAGGGVGGGVSAGARCSHHIQMPPPRSRRPNTRREGGDGATHNSELLVRSHCATAATDRKAVLPLFKRFSLPLIVSFTHAPSPIVRPTSRTLHSSDTRSRRLSSRWSLLPPLVSLVCRLSPKLQPLINSRPRASLHYSFSAGLDLENVLKAVHDKVNTFEINLRKKSLPMPAYASKGALSDMRPPLDMCCHLNIKKKSINYKIPGRDTPGFLHVGVVPDDAVGRRVFSGISRLSPPLHSAAAKYSPHFLTLIGSQDFDVKSYPNISSSLQLSREVCLVLYGLKSR</sequence>
<dbReference type="Proteomes" id="UP001159363">
    <property type="component" value="Chromosome 3"/>
</dbReference>
<feature type="compositionally biased region" description="Basic and acidic residues" evidence="1">
    <location>
        <begin position="132"/>
        <end position="144"/>
    </location>
</feature>
<feature type="region of interest" description="Disordered" evidence="1">
    <location>
        <begin position="175"/>
        <end position="202"/>
    </location>
</feature>
<keyword evidence="3" id="KW-1185">Reference proteome</keyword>
<gene>
    <name evidence="2" type="ORF">PR048_009810</name>
</gene>
<feature type="region of interest" description="Disordered" evidence="1">
    <location>
        <begin position="85"/>
        <end position="144"/>
    </location>
</feature>
<proteinExistence type="predicted"/>
<feature type="compositionally biased region" description="Polar residues" evidence="1">
    <location>
        <begin position="88"/>
        <end position="104"/>
    </location>
</feature>
<evidence type="ECO:0000313" key="2">
    <source>
        <dbReference type="EMBL" id="KAJ8890302.1"/>
    </source>
</evidence>
<organism evidence="2 3">
    <name type="scientific">Dryococelus australis</name>
    <dbReference type="NCBI Taxonomy" id="614101"/>
    <lineage>
        <taxon>Eukaryota</taxon>
        <taxon>Metazoa</taxon>
        <taxon>Ecdysozoa</taxon>
        <taxon>Arthropoda</taxon>
        <taxon>Hexapoda</taxon>
        <taxon>Insecta</taxon>
        <taxon>Pterygota</taxon>
        <taxon>Neoptera</taxon>
        <taxon>Polyneoptera</taxon>
        <taxon>Phasmatodea</taxon>
        <taxon>Verophasmatodea</taxon>
        <taxon>Anareolatae</taxon>
        <taxon>Phasmatidae</taxon>
        <taxon>Eurycanthinae</taxon>
        <taxon>Dryococelus</taxon>
    </lineage>
</organism>
<accession>A0ABQ9I1D3</accession>
<protein>
    <submittedName>
        <fullName evidence="2">Uncharacterized protein</fullName>
    </submittedName>
</protein>
<reference evidence="2 3" key="1">
    <citation type="submission" date="2023-02" db="EMBL/GenBank/DDBJ databases">
        <title>LHISI_Scaffold_Assembly.</title>
        <authorList>
            <person name="Stuart O.P."/>
            <person name="Cleave R."/>
            <person name="Magrath M.J.L."/>
            <person name="Mikheyev A.S."/>
        </authorList>
    </citation>
    <scope>NUCLEOTIDE SEQUENCE [LARGE SCALE GENOMIC DNA]</scope>
    <source>
        <strain evidence="2">Daus_M_001</strain>
        <tissue evidence="2">Leg muscle</tissue>
    </source>
</reference>